<evidence type="ECO:0000256" key="6">
    <source>
        <dbReference type="ARBA" id="ARBA00022989"/>
    </source>
</evidence>
<evidence type="ECO:0000259" key="12">
    <source>
        <dbReference type="Pfam" id="PF23256"/>
    </source>
</evidence>
<dbReference type="InterPro" id="IPR057290">
    <property type="entry name" value="CHX17_C"/>
</dbReference>
<dbReference type="Gene3D" id="3.40.50.12370">
    <property type="match status" value="1"/>
</dbReference>
<feature type="transmembrane region" description="Helical" evidence="10">
    <location>
        <begin position="251"/>
        <end position="273"/>
    </location>
</feature>
<dbReference type="Pfam" id="PF23256">
    <property type="entry name" value="CHX17_2nd"/>
    <property type="match status" value="1"/>
</dbReference>
<feature type="transmembrane region" description="Helical" evidence="10">
    <location>
        <begin position="219"/>
        <end position="239"/>
    </location>
</feature>
<feature type="transmembrane region" description="Helical" evidence="10">
    <location>
        <begin position="27"/>
        <end position="47"/>
    </location>
</feature>
<evidence type="ECO:0000259" key="11">
    <source>
        <dbReference type="Pfam" id="PF00999"/>
    </source>
</evidence>
<dbReference type="OrthoDB" id="754456at2759"/>
<evidence type="ECO:0000256" key="9">
    <source>
        <dbReference type="ARBA" id="ARBA00038341"/>
    </source>
</evidence>
<feature type="domain" description="Cation/H(+) antiporter C-terminal" evidence="13">
    <location>
        <begin position="532"/>
        <end position="689"/>
    </location>
</feature>
<dbReference type="Gene3D" id="1.20.1530.20">
    <property type="match status" value="1"/>
</dbReference>
<dbReference type="GO" id="GO:0006885">
    <property type="term" value="P:regulation of pH"/>
    <property type="evidence" value="ECO:0007669"/>
    <property type="project" value="TreeGrafter"/>
</dbReference>
<dbReference type="InterPro" id="IPR050794">
    <property type="entry name" value="CPA2_transporter"/>
</dbReference>
<evidence type="ECO:0000313" key="14">
    <source>
        <dbReference type="EMBL" id="KAF7836060.1"/>
    </source>
</evidence>
<keyword evidence="3" id="KW-0633">Potassium transport</keyword>
<keyword evidence="7" id="KW-0406">Ion transport</keyword>
<sequence length="705" mass="77847">MIFYMFALGIEMDPLVLFKRPTRYAQIAYAGTLSTFLIACFTTPFLSYFRPLNKLDFTLSLSTLLSGTASPVLTRLITSFKIGKSDIGKLLIAGGMHSDFLCSLIISIGFIIIPMDMYCLGSSKVDRIDIGKMVATSLSLLAQVLFAAFVSPLFLNWVNNENPEGKPLKGSHLVLSIAFMVLICGMSPWYYYNPILSAFMAGICLPREGRLSKWVITKINYVLTTIFFPIFFLWMGYAADFKKFEGALVGTWVRLVSLVVIAIGSKVAGVVIYGAMVGVNWHESVAIGLLFSIKGHFHIYLAVKVMRCGASTSTGIVMIIAIFFSVVHAPAVVAQIIQRAKKRVPTHRMALQLLDPMRELRILMCVHGPHNVPSSLNLMEITTGTTDPGILIYVTDMIELTPEIAATIEEVEGADTLIVKDRGVVEMRDKITAMFNAYVEEESEGVTIRRTLAIATFTNMAQDITTLAEDLMIALIIVPFHKTQRPSGVLEGGDSGFRYVNRKILRNAPCSVGILVDRGFGTIEKISKLSVSIQVAVIFIGGRDDREALAYASRVSKHTGVKLTVIRFLVDNSSETSIFASHRVPSAKEEEEIRLDDEYFAQFYEKQVVGGRISYMEKHLANSAETFSTLRSFEGQYSLIIIGRGGGVNSILTKGMNDWEQCPELGPIGDVLSGPEFSMSISVLIIQQHRLKGEIDGLDEDFSIM</sequence>
<feature type="transmembrane region" description="Helical" evidence="10">
    <location>
        <begin position="170"/>
        <end position="192"/>
    </location>
</feature>
<dbReference type="PANTHER" id="PTHR32468:SF145">
    <property type="entry name" value="CATION_H(+) ANTIPORTER 28"/>
    <property type="match status" value="1"/>
</dbReference>
<feature type="transmembrane region" description="Helical" evidence="10">
    <location>
        <begin position="133"/>
        <end position="158"/>
    </location>
</feature>
<feature type="transmembrane region" description="Helical" evidence="10">
    <location>
        <begin position="90"/>
        <end position="113"/>
    </location>
</feature>
<dbReference type="GO" id="GO:0015297">
    <property type="term" value="F:antiporter activity"/>
    <property type="evidence" value="ECO:0007669"/>
    <property type="project" value="InterPro"/>
</dbReference>
<dbReference type="PANTHER" id="PTHR32468">
    <property type="entry name" value="CATION/H + ANTIPORTER"/>
    <property type="match status" value="1"/>
</dbReference>
<keyword evidence="6 10" id="KW-1133">Transmembrane helix</keyword>
<keyword evidence="4 10" id="KW-0812">Transmembrane</keyword>
<evidence type="ECO:0000259" key="13">
    <source>
        <dbReference type="Pfam" id="PF23259"/>
    </source>
</evidence>
<dbReference type="InterPro" id="IPR006153">
    <property type="entry name" value="Cation/H_exchanger_TM"/>
</dbReference>
<dbReference type="Proteomes" id="UP000634136">
    <property type="component" value="Unassembled WGS sequence"/>
</dbReference>
<feature type="domain" description="Cation/H+ exchanger transmembrane" evidence="11">
    <location>
        <begin position="2"/>
        <end position="335"/>
    </location>
</feature>
<feature type="domain" description="Cation/H(+) antiporter central" evidence="12">
    <location>
        <begin position="431"/>
        <end position="527"/>
    </location>
</feature>
<keyword evidence="2" id="KW-0813">Transport</keyword>
<keyword evidence="8 10" id="KW-0472">Membrane</keyword>
<feature type="transmembrane region" description="Helical" evidence="10">
    <location>
        <begin position="315"/>
        <end position="337"/>
    </location>
</feature>
<dbReference type="InterPro" id="IPR038770">
    <property type="entry name" value="Na+/solute_symporter_sf"/>
</dbReference>
<proteinExistence type="inferred from homology"/>
<evidence type="ECO:0000256" key="10">
    <source>
        <dbReference type="SAM" id="Phobius"/>
    </source>
</evidence>
<protein>
    <submittedName>
        <fullName evidence="14">Cation/H(+) antiporter 28-like</fullName>
    </submittedName>
</protein>
<name>A0A834X058_9FABA</name>
<evidence type="ECO:0000256" key="7">
    <source>
        <dbReference type="ARBA" id="ARBA00023065"/>
    </source>
</evidence>
<dbReference type="GO" id="GO:0006813">
    <property type="term" value="P:potassium ion transport"/>
    <property type="evidence" value="ECO:0007669"/>
    <property type="project" value="UniProtKB-KW"/>
</dbReference>
<gene>
    <name evidence="14" type="ORF">G2W53_010919</name>
</gene>
<comment type="caution">
    <text evidence="14">The sequence shown here is derived from an EMBL/GenBank/DDBJ whole genome shotgun (WGS) entry which is preliminary data.</text>
</comment>
<accession>A0A834X058</accession>
<dbReference type="InterPro" id="IPR057291">
    <property type="entry name" value="CHX17_2nd"/>
</dbReference>
<organism evidence="14 15">
    <name type="scientific">Senna tora</name>
    <dbReference type="NCBI Taxonomy" id="362788"/>
    <lineage>
        <taxon>Eukaryota</taxon>
        <taxon>Viridiplantae</taxon>
        <taxon>Streptophyta</taxon>
        <taxon>Embryophyta</taxon>
        <taxon>Tracheophyta</taxon>
        <taxon>Spermatophyta</taxon>
        <taxon>Magnoliopsida</taxon>
        <taxon>eudicotyledons</taxon>
        <taxon>Gunneridae</taxon>
        <taxon>Pentapetalae</taxon>
        <taxon>rosids</taxon>
        <taxon>fabids</taxon>
        <taxon>Fabales</taxon>
        <taxon>Fabaceae</taxon>
        <taxon>Caesalpinioideae</taxon>
        <taxon>Cassia clade</taxon>
        <taxon>Senna</taxon>
    </lineage>
</organism>
<dbReference type="EMBL" id="JAAIUW010000004">
    <property type="protein sequence ID" value="KAF7836060.1"/>
    <property type="molecule type" value="Genomic_DNA"/>
</dbReference>
<evidence type="ECO:0000256" key="5">
    <source>
        <dbReference type="ARBA" id="ARBA00022958"/>
    </source>
</evidence>
<comment type="similarity">
    <text evidence="9">Belongs to the monovalent cation:proton antiporter 2 (CPA2) transporter (TC 2.A.37) family. CHX (TC 2.A.37.4) subfamily.</text>
</comment>
<evidence type="ECO:0000256" key="8">
    <source>
        <dbReference type="ARBA" id="ARBA00023136"/>
    </source>
</evidence>
<reference evidence="14" key="1">
    <citation type="submission" date="2020-09" db="EMBL/GenBank/DDBJ databases">
        <title>Genome-Enabled Discovery of Anthraquinone Biosynthesis in Senna tora.</title>
        <authorList>
            <person name="Kang S.-H."/>
            <person name="Pandey R.P."/>
            <person name="Lee C.-M."/>
            <person name="Sim J.-S."/>
            <person name="Jeong J.-T."/>
            <person name="Choi B.-S."/>
            <person name="Jung M."/>
            <person name="Ginzburg D."/>
            <person name="Zhao K."/>
            <person name="Won S.Y."/>
            <person name="Oh T.-J."/>
            <person name="Yu Y."/>
            <person name="Kim N.-H."/>
            <person name="Lee O.R."/>
            <person name="Lee T.-H."/>
            <person name="Bashyal P."/>
            <person name="Kim T.-S."/>
            <person name="Lee W.-H."/>
            <person name="Kawkins C."/>
            <person name="Kim C.-K."/>
            <person name="Kim J.S."/>
            <person name="Ahn B.O."/>
            <person name="Rhee S.Y."/>
            <person name="Sohng J.K."/>
        </authorList>
    </citation>
    <scope>NUCLEOTIDE SEQUENCE</scope>
    <source>
        <tissue evidence="14">Leaf</tissue>
    </source>
</reference>
<evidence type="ECO:0000256" key="4">
    <source>
        <dbReference type="ARBA" id="ARBA00022692"/>
    </source>
</evidence>
<evidence type="ECO:0000256" key="1">
    <source>
        <dbReference type="ARBA" id="ARBA00004141"/>
    </source>
</evidence>
<keyword evidence="5" id="KW-0630">Potassium</keyword>
<dbReference type="AlphaFoldDB" id="A0A834X058"/>
<dbReference type="Pfam" id="PF00999">
    <property type="entry name" value="Na_H_Exchanger"/>
    <property type="match status" value="1"/>
</dbReference>
<evidence type="ECO:0000313" key="15">
    <source>
        <dbReference type="Proteomes" id="UP000634136"/>
    </source>
</evidence>
<dbReference type="GO" id="GO:1902600">
    <property type="term" value="P:proton transmembrane transport"/>
    <property type="evidence" value="ECO:0007669"/>
    <property type="project" value="InterPro"/>
</dbReference>
<evidence type="ECO:0000256" key="2">
    <source>
        <dbReference type="ARBA" id="ARBA00022448"/>
    </source>
</evidence>
<dbReference type="GO" id="GO:0016020">
    <property type="term" value="C:membrane"/>
    <property type="evidence" value="ECO:0007669"/>
    <property type="project" value="UniProtKB-SubCell"/>
</dbReference>
<evidence type="ECO:0000256" key="3">
    <source>
        <dbReference type="ARBA" id="ARBA00022538"/>
    </source>
</evidence>
<keyword evidence="15" id="KW-1185">Reference proteome</keyword>
<dbReference type="Pfam" id="PF23259">
    <property type="entry name" value="CHX17_C"/>
    <property type="match status" value="1"/>
</dbReference>
<comment type="subcellular location">
    <subcellularLocation>
        <location evidence="1">Membrane</location>
        <topology evidence="1">Multi-pass membrane protein</topology>
    </subcellularLocation>
</comment>
<dbReference type="GO" id="GO:0012505">
    <property type="term" value="C:endomembrane system"/>
    <property type="evidence" value="ECO:0007669"/>
    <property type="project" value="TreeGrafter"/>
</dbReference>